<dbReference type="InterPro" id="IPR001753">
    <property type="entry name" value="Enoyl-CoA_hydra/iso"/>
</dbReference>
<keyword evidence="3" id="KW-1185">Reference proteome</keyword>
<accession>A0A512NGD8</accession>
<organism evidence="2 3">
    <name type="scientific">Reyranella soli</name>
    <dbReference type="NCBI Taxonomy" id="1230389"/>
    <lineage>
        <taxon>Bacteria</taxon>
        <taxon>Pseudomonadati</taxon>
        <taxon>Pseudomonadota</taxon>
        <taxon>Alphaproteobacteria</taxon>
        <taxon>Hyphomicrobiales</taxon>
        <taxon>Reyranellaceae</taxon>
        <taxon>Reyranella</taxon>
    </lineage>
</organism>
<dbReference type="AlphaFoldDB" id="A0A512NGD8"/>
<comment type="similarity">
    <text evidence="1">Belongs to the enoyl-CoA hydratase/isomerase family.</text>
</comment>
<dbReference type="CDD" id="cd06558">
    <property type="entry name" value="crotonase-like"/>
    <property type="match status" value="1"/>
</dbReference>
<dbReference type="Proteomes" id="UP000321058">
    <property type="component" value="Unassembled WGS sequence"/>
</dbReference>
<dbReference type="Gene3D" id="1.10.12.10">
    <property type="entry name" value="Lyase 2-enoyl-coa Hydratase, Chain A, domain 2"/>
    <property type="match status" value="1"/>
</dbReference>
<dbReference type="InterPro" id="IPR029045">
    <property type="entry name" value="ClpP/crotonase-like_dom_sf"/>
</dbReference>
<dbReference type="InterPro" id="IPR014748">
    <property type="entry name" value="Enoyl-CoA_hydra_C"/>
</dbReference>
<dbReference type="PANTHER" id="PTHR42964:SF1">
    <property type="entry name" value="POLYKETIDE BIOSYNTHESIS ENOYL-COA HYDRATASE PKSH-RELATED"/>
    <property type="match status" value="1"/>
</dbReference>
<evidence type="ECO:0000313" key="2">
    <source>
        <dbReference type="EMBL" id="GEP58017.1"/>
    </source>
</evidence>
<dbReference type="InterPro" id="IPR051683">
    <property type="entry name" value="Enoyl-CoA_Hydratase/Isomerase"/>
</dbReference>
<gene>
    <name evidence="2" type="primary">liuC</name>
    <name evidence="2" type="ORF">RSO01_51830</name>
</gene>
<sequence>MSGKIDLERQDNGVATLWIDNPAHRNALNNSLIEALTGHYKALAADPACRVIVVRGRGGIFCAGRELRDLRALQDADNATIVATYEKLRALNEAVWFCPRPTVAVIEKYAFGAGATLSSWCDIAVAEDTALFAYPEVHHGFPPSPALMALFLAVGRKKAMELVLTGRRIDAVEADRIGLITRAVPQAALDEDLAKLTAGLLRSGPDAVKRTKEFVWHSDEAGHRAAMASAVDSISLGLASPQAREGIAAFFAKEQPGWASPSRRKS</sequence>
<comment type="caution">
    <text evidence="2">The sequence shown here is derived from an EMBL/GenBank/DDBJ whole genome shotgun (WGS) entry which is preliminary data.</text>
</comment>
<dbReference type="Gene3D" id="3.90.226.10">
    <property type="entry name" value="2-enoyl-CoA Hydratase, Chain A, domain 1"/>
    <property type="match status" value="1"/>
</dbReference>
<name>A0A512NGD8_9HYPH</name>
<proteinExistence type="inferred from homology"/>
<dbReference type="GO" id="GO:0003824">
    <property type="term" value="F:catalytic activity"/>
    <property type="evidence" value="ECO:0007669"/>
    <property type="project" value="UniProtKB-ARBA"/>
</dbReference>
<dbReference type="Pfam" id="PF00378">
    <property type="entry name" value="ECH_1"/>
    <property type="match status" value="1"/>
</dbReference>
<evidence type="ECO:0000313" key="3">
    <source>
        <dbReference type="Proteomes" id="UP000321058"/>
    </source>
</evidence>
<reference evidence="2 3" key="1">
    <citation type="submission" date="2019-07" db="EMBL/GenBank/DDBJ databases">
        <title>Whole genome shotgun sequence of Reyranella soli NBRC 108950.</title>
        <authorList>
            <person name="Hosoyama A."/>
            <person name="Uohara A."/>
            <person name="Ohji S."/>
            <person name="Ichikawa N."/>
        </authorList>
    </citation>
    <scope>NUCLEOTIDE SEQUENCE [LARGE SCALE GENOMIC DNA]</scope>
    <source>
        <strain evidence="2 3">NBRC 108950</strain>
    </source>
</reference>
<dbReference type="PANTHER" id="PTHR42964">
    <property type="entry name" value="ENOYL-COA HYDRATASE"/>
    <property type="match status" value="1"/>
</dbReference>
<dbReference type="OrthoDB" id="9795613at2"/>
<evidence type="ECO:0000256" key="1">
    <source>
        <dbReference type="ARBA" id="ARBA00005254"/>
    </source>
</evidence>
<dbReference type="SUPFAM" id="SSF52096">
    <property type="entry name" value="ClpP/crotonase"/>
    <property type="match status" value="1"/>
</dbReference>
<dbReference type="EMBL" id="BKAJ01000091">
    <property type="protein sequence ID" value="GEP58017.1"/>
    <property type="molecule type" value="Genomic_DNA"/>
</dbReference>
<protein>
    <submittedName>
        <fullName evidence="2">Gamma-carboxygeranoyl-CoA hydratase</fullName>
    </submittedName>
</protein>
<dbReference type="RefSeq" id="WP_147152849.1">
    <property type="nucleotide sequence ID" value="NZ_BKAJ01000091.1"/>
</dbReference>